<gene>
    <name evidence="3" type="ORF">CYME_CME112C</name>
</gene>
<accession>M1VAX1</accession>
<dbReference type="Gramene" id="CME112CT">
    <property type="protein sequence ID" value="CME112CT"/>
    <property type="gene ID" value="CME112C"/>
</dbReference>
<feature type="domain" description="Myb-like" evidence="2">
    <location>
        <begin position="7"/>
        <end position="61"/>
    </location>
</feature>
<dbReference type="SMART" id="SM00717">
    <property type="entry name" value="SANT"/>
    <property type="match status" value="2"/>
</dbReference>
<dbReference type="AlphaFoldDB" id="M1VAX1"/>
<evidence type="ECO:0000256" key="1">
    <source>
        <dbReference type="SAM" id="MobiDB-lite"/>
    </source>
</evidence>
<dbReference type="SUPFAM" id="SSF46689">
    <property type="entry name" value="Homeodomain-like"/>
    <property type="match status" value="1"/>
</dbReference>
<dbReference type="Gene3D" id="1.10.10.60">
    <property type="entry name" value="Homeodomain-like"/>
    <property type="match status" value="1"/>
</dbReference>
<dbReference type="EMBL" id="AP006487">
    <property type="protein sequence ID" value="BAM79332.1"/>
    <property type="molecule type" value="Genomic_DNA"/>
</dbReference>
<evidence type="ECO:0000313" key="3">
    <source>
        <dbReference type="EMBL" id="BAM79332.1"/>
    </source>
</evidence>
<evidence type="ECO:0000259" key="2">
    <source>
        <dbReference type="PROSITE" id="PS50090"/>
    </source>
</evidence>
<dbReference type="KEGG" id="cme:CYME_CME112C"/>
<dbReference type="InterPro" id="IPR001005">
    <property type="entry name" value="SANT/Myb"/>
</dbReference>
<proteinExistence type="predicted"/>
<reference evidence="3 4" key="1">
    <citation type="journal article" date="2004" name="Nature">
        <title>Genome sequence of the ultrasmall unicellular red alga Cyanidioschyzon merolae 10D.</title>
        <authorList>
            <person name="Matsuzaki M."/>
            <person name="Misumi O."/>
            <person name="Shin-i T."/>
            <person name="Maruyama S."/>
            <person name="Takahara M."/>
            <person name="Miyagishima S."/>
            <person name="Mori T."/>
            <person name="Nishida K."/>
            <person name="Yagisawa F."/>
            <person name="Nishida K."/>
            <person name="Yoshida Y."/>
            <person name="Nishimura Y."/>
            <person name="Nakao S."/>
            <person name="Kobayashi T."/>
            <person name="Momoyama Y."/>
            <person name="Higashiyama T."/>
            <person name="Minoda A."/>
            <person name="Sano M."/>
            <person name="Nomoto H."/>
            <person name="Oishi K."/>
            <person name="Hayashi H."/>
            <person name="Ohta F."/>
            <person name="Nishizaka S."/>
            <person name="Haga S."/>
            <person name="Miura S."/>
            <person name="Morishita T."/>
            <person name="Kabeya Y."/>
            <person name="Terasawa K."/>
            <person name="Suzuki Y."/>
            <person name="Ishii Y."/>
            <person name="Asakawa S."/>
            <person name="Takano H."/>
            <person name="Ohta N."/>
            <person name="Kuroiwa H."/>
            <person name="Tanaka K."/>
            <person name="Shimizu N."/>
            <person name="Sugano S."/>
            <person name="Sato N."/>
            <person name="Nozaki H."/>
            <person name="Ogasawara N."/>
            <person name="Kohara Y."/>
            <person name="Kuroiwa T."/>
        </authorList>
    </citation>
    <scope>NUCLEOTIDE SEQUENCE [LARGE SCALE GENOMIC DNA]</scope>
    <source>
        <strain evidence="3 4">10D</strain>
    </source>
</reference>
<dbReference type="Proteomes" id="UP000007014">
    <property type="component" value="Chromosome 5"/>
</dbReference>
<dbReference type="InterPro" id="IPR009057">
    <property type="entry name" value="Homeodomain-like_sf"/>
</dbReference>
<dbReference type="PROSITE" id="PS50090">
    <property type="entry name" value="MYB_LIKE"/>
    <property type="match status" value="1"/>
</dbReference>
<sequence length="568" mass="61781">MPDAAPRFGAASSRWSVAELARFREALAKQESSERINWAEVVAHVGTRTKRQVYLRWLREQRSAPAPTPAERDASTTNYLGSTRRRQRRRHWSSVELTRLAEACELFRRADGLVDVQRVAAYVGTRSLRQVRDRLRVHLPRYPTLRDDASCVVEGVTATAANTSASPGPAVSKTFFCTRCTAAEWRALCEAQLWTSAAPPDSATCEPEPPLETLDPYGISLVTLLGAFYFYGVGMDAAKASDREYLYQLSAQGGARIDQSVEAWRQLEWFPAYLWELGYLGPGTWICFGPETASGDLAHGTSPDVVGIVREGGIVVPLPAGDAAECSPVPQYPWPSLQAFLAHGLVRWFSCNQSARTPVPRDELVPFVAAALRLDGLGVPASMWPLLHSRPIRANPMCRPVTQVPRKRTLYGASVSTLVKLGVLPSHGDCILACCGIYGSIRGSWIYGAPLGFQRQVRMGTSLAAFIQRAARWSRAVGLPGSDVLTLHGCSLPNAPLPAEQISAWNPIQTSAPSLPSGCFLKLAKAALQRANAPASSPMVTICLAVLLEELVKVQLEQSTPGSSLHSI</sequence>
<organism evidence="3 4">
    <name type="scientific">Cyanidioschyzon merolae (strain NIES-3377 / 10D)</name>
    <name type="common">Unicellular red alga</name>
    <dbReference type="NCBI Taxonomy" id="280699"/>
    <lineage>
        <taxon>Eukaryota</taxon>
        <taxon>Rhodophyta</taxon>
        <taxon>Bangiophyceae</taxon>
        <taxon>Cyanidiales</taxon>
        <taxon>Cyanidiaceae</taxon>
        <taxon>Cyanidioschyzon</taxon>
    </lineage>
</organism>
<feature type="region of interest" description="Disordered" evidence="1">
    <location>
        <begin position="64"/>
        <end position="85"/>
    </location>
</feature>
<dbReference type="CDD" id="cd00167">
    <property type="entry name" value="SANT"/>
    <property type="match status" value="2"/>
</dbReference>
<dbReference type="OrthoDB" id="10489655at2759"/>
<dbReference type="RefSeq" id="XP_005535618.1">
    <property type="nucleotide sequence ID" value="XM_005535561.1"/>
</dbReference>
<dbReference type="Pfam" id="PF00249">
    <property type="entry name" value="Myb_DNA-binding"/>
    <property type="match status" value="1"/>
</dbReference>
<dbReference type="HOGENOM" id="CLU_480104_0_0_1"/>
<dbReference type="GeneID" id="16992880"/>
<evidence type="ECO:0000313" key="4">
    <source>
        <dbReference type="Proteomes" id="UP000007014"/>
    </source>
</evidence>
<reference evidence="3 4" key="2">
    <citation type="journal article" date="2007" name="BMC Biol.">
        <title>A 100%-complete sequence reveals unusually simple genomic features in the hot-spring red alga Cyanidioschyzon merolae.</title>
        <authorList>
            <person name="Nozaki H."/>
            <person name="Takano H."/>
            <person name="Misumi O."/>
            <person name="Terasawa K."/>
            <person name="Matsuzaki M."/>
            <person name="Maruyama S."/>
            <person name="Nishida K."/>
            <person name="Yagisawa F."/>
            <person name="Yoshida Y."/>
            <person name="Fujiwara T."/>
            <person name="Takio S."/>
            <person name="Tamura K."/>
            <person name="Chung S.J."/>
            <person name="Nakamura S."/>
            <person name="Kuroiwa H."/>
            <person name="Tanaka K."/>
            <person name="Sato N."/>
            <person name="Kuroiwa T."/>
        </authorList>
    </citation>
    <scope>NUCLEOTIDE SEQUENCE [LARGE SCALE GENOMIC DNA]</scope>
    <source>
        <strain evidence="3 4">10D</strain>
    </source>
</reference>
<name>M1VAX1_CYAM1</name>
<keyword evidence="4" id="KW-1185">Reference proteome</keyword>
<protein>
    <recommendedName>
        <fullName evidence="2">Myb-like domain-containing protein</fullName>
    </recommendedName>
</protein>